<proteinExistence type="predicted"/>
<dbReference type="Gene3D" id="3.10.310.50">
    <property type="match status" value="1"/>
</dbReference>
<dbReference type="Proteomes" id="UP000629619">
    <property type="component" value="Unassembled WGS sequence"/>
</dbReference>
<name>A0A919TPM4_9ACTN</name>
<protein>
    <recommendedName>
        <fullName evidence="4">TPM domain-containing protein</fullName>
    </recommendedName>
</protein>
<keyword evidence="2" id="KW-0812">Transmembrane</keyword>
<keyword evidence="2" id="KW-1133">Transmembrane helix</keyword>
<feature type="domain" description="TPM" evidence="4">
    <location>
        <begin position="34"/>
        <end position="156"/>
    </location>
</feature>
<feature type="chain" id="PRO_5038094169" description="TPM domain-containing protein" evidence="3">
    <location>
        <begin position="23"/>
        <end position="345"/>
    </location>
</feature>
<feature type="transmembrane region" description="Helical" evidence="2">
    <location>
        <begin position="213"/>
        <end position="234"/>
    </location>
</feature>
<feature type="compositionally biased region" description="Basic residues" evidence="1">
    <location>
        <begin position="238"/>
        <end position="247"/>
    </location>
</feature>
<dbReference type="PANTHER" id="PTHR30373">
    <property type="entry name" value="UPF0603 PROTEIN YGCG"/>
    <property type="match status" value="1"/>
</dbReference>
<feature type="region of interest" description="Disordered" evidence="1">
    <location>
        <begin position="179"/>
        <end position="198"/>
    </location>
</feature>
<evidence type="ECO:0000313" key="5">
    <source>
        <dbReference type="EMBL" id="GIF09278.1"/>
    </source>
</evidence>
<feature type="region of interest" description="Disordered" evidence="1">
    <location>
        <begin position="286"/>
        <end position="345"/>
    </location>
</feature>
<keyword evidence="2" id="KW-0472">Membrane</keyword>
<feature type="signal peptide" evidence="3">
    <location>
        <begin position="1"/>
        <end position="22"/>
    </location>
</feature>
<comment type="caution">
    <text evidence="5">The sequence shown here is derived from an EMBL/GenBank/DDBJ whole genome shotgun (WGS) entry which is preliminary data.</text>
</comment>
<reference evidence="5" key="1">
    <citation type="submission" date="2021-01" db="EMBL/GenBank/DDBJ databases">
        <title>Whole genome shotgun sequence of Actinoplanes siamensis NBRC 109076.</title>
        <authorList>
            <person name="Komaki H."/>
            <person name="Tamura T."/>
        </authorList>
    </citation>
    <scope>NUCLEOTIDE SEQUENCE</scope>
    <source>
        <strain evidence="5">NBRC 109076</strain>
    </source>
</reference>
<organism evidence="5 6">
    <name type="scientific">Actinoplanes siamensis</name>
    <dbReference type="NCBI Taxonomy" id="1223317"/>
    <lineage>
        <taxon>Bacteria</taxon>
        <taxon>Bacillati</taxon>
        <taxon>Actinomycetota</taxon>
        <taxon>Actinomycetes</taxon>
        <taxon>Micromonosporales</taxon>
        <taxon>Micromonosporaceae</taxon>
        <taxon>Actinoplanes</taxon>
    </lineage>
</organism>
<evidence type="ECO:0000256" key="3">
    <source>
        <dbReference type="SAM" id="SignalP"/>
    </source>
</evidence>
<evidence type="ECO:0000256" key="1">
    <source>
        <dbReference type="SAM" id="MobiDB-lite"/>
    </source>
</evidence>
<gene>
    <name evidence="5" type="ORF">Asi03nite_68160</name>
</gene>
<evidence type="ECO:0000256" key="2">
    <source>
        <dbReference type="SAM" id="Phobius"/>
    </source>
</evidence>
<dbReference type="EMBL" id="BOMW01000080">
    <property type="protein sequence ID" value="GIF09278.1"/>
    <property type="molecule type" value="Genomic_DNA"/>
</dbReference>
<feature type="region of interest" description="Disordered" evidence="1">
    <location>
        <begin position="238"/>
        <end position="270"/>
    </location>
</feature>
<dbReference type="PANTHER" id="PTHR30373:SF2">
    <property type="entry name" value="UPF0603 PROTEIN YGCG"/>
    <property type="match status" value="1"/>
</dbReference>
<evidence type="ECO:0000313" key="6">
    <source>
        <dbReference type="Proteomes" id="UP000629619"/>
    </source>
</evidence>
<dbReference type="InterPro" id="IPR007621">
    <property type="entry name" value="TPM_dom"/>
</dbReference>
<evidence type="ECO:0000259" key="4">
    <source>
        <dbReference type="Pfam" id="PF04536"/>
    </source>
</evidence>
<accession>A0A919TPM4</accession>
<keyword evidence="6" id="KW-1185">Reference proteome</keyword>
<keyword evidence="3" id="KW-0732">Signal</keyword>
<dbReference type="Pfam" id="PF04536">
    <property type="entry name" value="TPM_phosphatase"/>
    <property type="match status" value="1"/>
</dbReference>
<sequence length="345" mass="35414">MRVLAAVLVALGALGWSTPAVAGPAYPRAEGWCVDQAGVLGRTLCARITAVLQRDEKATSDEIAVAVVRTTADTSIEDWSTGLFNRWGIGKRSSNNGVLLVVALDDHRVRLATGRGLAVRLDDATAGQIVDTYIMPEFARARYALGVLTGLDQVRRQLGHTITAGQRLRDLAEKAPAAPAASAAQVTEDPEELLPGGDGDFEVAESTSSTFSFMPVLMAVPCLLVVLIVAVRAISGTRRTHPVRPARRNFGPPSEHGPYPGSGHGQGNGAAWTAAATGTALGAWAESNWGSSQSPDPSGGSSSSDSSSWGSSSSDSFSWGGSSSDSGGSSFGGGSSDGGGSSGSW</sequence>
<feature type="compositionally biased region" description="Low complexity" evidence="1">
    <location>
        <begin position="286"/>
        <end position="328"/>
    </location>
</feature>
<dbReference type="AlphaFoldDB" id="A0A919TPM4"/>
<feature type="compositionally biased region" description="Gly residues" evidence="1">
    <location>
        <begin position="329"/>
        <end position="345"/>
    </location>
</feature>